<organism evidence="1 2">
    <name type="scientific">Paenibacillus harenae</name>
    <dbReference type="NCBI Taxonomy" id="306543"/>
    <lineage>
        <taxon>Bacteria</taxon>
        <taxon>Bacillati</taxon>
        <taxon>Bacillota</taxon>
        <taxon>Bacilli</taxon>
        <taxon>Bacillales</taxon>
        <taxon>Paenibacillaceae</taxon>
        <taxon>Paenibacillus</taxon>
    </lineage>
</organism>
<comment type="caution">
    <text evidence="1">The sequence shown here is derived from an EMBL/GenBank/DDBJ whole genome shotgun (WGS) entry which is preliminary data.</text>
</comment>
<reference evidence="1 2" key="1">
    <citation type="submission" date="2023-07" db="EMBL/GenBank/DDBJ databases">
        <title>Sorghum-associated microbial communities from plants grown in Nebraska, USA.</title>
        <authorList>
            <person name="Schachtman D."/>
        </authorList>
    </citation>
    <scope>NUCLEOTIDE SEQUENCE [LARGE SCALE GENOMIC DNA]</scope>
    <source>
        <strain evidence="1 2">CC482</strain>
    </source>
</reference>
<keyword evidence="2" id="KW-1185">Reference proteome</keyword>
<evidence type="ECO:0000313" key="1">
    <source>
        <dbReference type="EMBL" id="MDQ0114653.1"/>
    </source>
</evidence>
<dbReference type="EMBL" id="JAUSSU010000008">
    <property type="protein sequence ID" value="MDQ0114653.1"/>
    <property type="molecule type" value="Genomic_DNA"/>
</dbReference>
<name>A0ABT9U6J5_PAEHA</name>
<gene>
    <name evidence="1" type="ORF">J2T15_004109</name>
</gene>
<sequence>MAGLGDRVRMGFIALSLWLRFLGSAVREMMGYWNICNSVDKELFALDLSYVSDLLFISAGDFSLGFNLQKV</sequence>
<dbReference type="Proteomes" id="UP001229346">
    <property type="component" value="Unassembled WGS sequence"/>
</dbReference>
<evidence type="ECO:0000313" key="2">
    <source>
        <dbReference type="Proteomes" id="UP001229346"/>
    </source>
</evidence>
<protein>
    <submittedName>
        <fullName evidence="1">Uncharacterized protein</fullName>
    </submittedName>
</protein>
<accession>A0ABT9U6J5</accession>
<proteinExistence type="predicted"/>